<organism evidence="2 3">
    <name type="scientific">Dendrothele bispora (strain CBS 962.96)</name>
    <dbReference type="NCBI Taxonomy" id="1314807"/>
    <lineage>
        <taxon>Eukaryota</taxon>
        <taxon>Fungi</taxon>
        <taxon>Dikarya</taxon>
        <taxon>Basidiomycota</taxon>
        <taxon>Agaricomycotina</taxon>
        <taxon>Agaricomycetes</taxon>
        <taxon>Agaricomycetidae</taxon>
        <taxon>Agaricales</taxon>
        <taxon>Agaricales incertae sedis</taxon>
        <taxon>Dendrothele</taxon>
    </lineage>
</organism>
<reference evidence="2 3" key="1">
    <citation type="journal article" date="2019" name="Nat. Ecol. Evol.">
        <title>Megaphylogeny resolves global patterns of mushroom evolution.</title>
        <authorList>
            <person name="Varga T."/>
            <person name="Krizsan K."/>
            <person name="Foldi C."/>
            <person name="Dima B."/>
            <person name="Sanchez-Garcia M."/>
            <person name="Sanchez-Ramirez S."/>
            <person name="Szollosi G.J."/>
            <person name="Szarkandi J.G."/>
            <person name="Papp V."/>
            <person name="Albert L."/>
            <person name="Andreopoulos W."/>
            <person name="Angelini C."/>
            <person name="Antonin V."/>
            <person name="Barry K.W."/>
            <person name="Bougher N.L."/>
            <person name="Buchanan P."/>
            <person name="Buyck B."/>
            <person name="Bense V."/>
            <person name="Catcheside P."/>
            <person name="Chovatia M."/>
            <person name="Cooper J."/>
            <person name="Damon W."/>
            <person name="Desjardin D."/>
            <person name="Finy P."/>
            <person name="Geml J."/>
            <person name="Haridas S."/>
            <person name="Hughes K."/>
            <person name="Justo A."/>
            <person name="Karasinski D."/>
            <person name="Kautmanova I."/>
            <person name="Kiss B."/>
            <person name="Kocsube S."/>
            <person name="Kotiranta H."/>
            <person name="LaButti K.M."/>
            <person name="Lechner B.E."/>
            <person name="Liimatainen K."/>
            <person name="Lipzen A."/>
            <person name="Lukacs Z."/>
            <person name="Mihaltcheva S."/>
            <person name="Morgado L.N."/>
            <person name="Niskanen T."/>
            <person name="Noordeloos M.E."/>
            <person name="Ohm R.A."/>
            <person name="Ortiz-Santana B."/>
            <person name="Ovrebo C."/>
            <person name="Racz N."/>
            <person name="Riley R."/>
            <person name="Savchenko A."/>
            <person name="Shiryaev A."/>
            <person name="Soop K."/>
            <person name="Spirin V."/>
            <person name="Szebenyi C."/>
            <person name="Tomsovsky M."/>
            <person name="Tulloss R.E."/>
            <person name="Uehling J."/>
            <person name="Grigoriev I.V."/>
            <person name="Vagvolgyi C."/>
            <person name="Papp T."/>
            <person name="Martin F.M."/>
            <person name="Miettinen O."/>
            <person name="Hibbett D.S."/>
            <person name="Nagy L.G."/>
        </authorList>
    </citation>
    <scope>NUCLEOTIDE SEQUENCE [LARGE SCALE GENOMIC DNA]</scope>
    <source>
        <strain evidence="2 3">CBS 962.96</strain>
    </source>
</reference>
<sequence length="236" mass="27041">MIKEGPKPQFGYDLSLLLLTQRLKTLIVSIPVTKHYHKYRHPDHLPVQPHPRHPHDRTNNLPHKNIKSVLKCKSYCYNSGGSCCDWQPIVKQPGKPPFVEPYTLKHMSISYTSRVHPHSVIDGNEESTPLNSPRNSINATVVTTSALTERQIQLRDETEALREQMKILQRAVLSSNVERQREIAKMGAHIQRLEIGVSERIPRATMDQLTVYQKYAYIKCPQDTYIRCSVATAQRG</sequence>
<dbReference type="AlphaFoldDB" id="A0A4S8KRX8"/>
<proteinExistence type="predicted"/>
<gene>
    <name evidence="2" type="ORF">K435DRAFT_973538</name>
</gene>
<evidence type="ECO:0000256" key="1">
    <source>
        <dbReference type="SAM" id="MobiDB-lite"/>
    </source>
</evidence>
<protein>
    <submittedName>
        <fullName evidence="2">Uncharacterized protein</fullName>
    </submittedName>
</protein>
<evidence type="ECO:0000313" key="3">
    <source>
        <dbReference type="Proteomes" id="UP000297245"/>
    </source>
</evidence>
<name>A0A4S8KRX8_DENBC</name>
<dbReference type="Proteomes" id="UP000297245">
    <property type="component" value="Unassembled WGS sequence"/>
</dbReference>
<keyword evidence="3" id="KW-1185">Reference proteome</keyword>
<feature type="region of interest" description="Disordered" evidence="1">
    <location>
        <begin position="42"/>
        <end position="62"/>
    </location>
</feature>
<dbReference type="EMBL" id="ML180194">
    <property type="protein sequence ID" value="THU78423.1"/>
    <property type="molecule type" value="Genomic_DNA"/>
</dbReference>
<accession>A0A4S8KRX8</accession>
<evidence type="ECO:0000313" key="2">
    <source>
        <dbReference type="EMBL" id="THU78423.1"/>
    </source>
</evidence>
<dbReference type="OrthoDB" id="2039at2759"/>